<dbReference type="SMART" id="SM00320">
    <property type="entry name" value="WD40"/>
    <property type="match status" value="3"/>
</dbReference>
<reference evidence="1" key="1">
    <citation type="journal article" date="2013" name="Genetics">
        <title>The draft genome and transcriptome of Panagrellus redivivus are shaped by the harsh demands of a free-living lifestyle.</title>
        <authorList>
            <person name="Srinivasan J."/>
            <person name="Dillman A.R."/>
            <person name="Macchietto M.G."/>
            <person name="Heikkinen L."/>
            <person name="Lakso M."/>
            <person name="Fracchia K.M."/>
            <person name="Antoshechkin I."/>
            <person name="Mortazavi A."/>
            <person name="Wong G."/>
            <person name="Sternberg P.W."/>
        </authorList>
    </citation>
    <scope>NUCLEOTIDE SEQUENCE [LARGE SCALE GENOMIC DNA]</scope>
    <source>
        <strain evidence="1">MT8872</strain>
    </source>
</reference>
<evidence type="ECO:0000313" key="1">
    <source>
        <dbReference type="Proteomes" id="UP000492821"/>
    </source>
</evidence>
<organism evidence="1 2">
    <name type="scientific">Panagrellus redivivus</name>
    <name type="common">Microworm</name>
    <dbReference type="NCBI Taxonomy" id="6233"/>
    <lineage>
        <taxon>Eukaryota</taxon>
        <taxon>Metazoa</taxon>
        <taxon>Ecdysozoa</taxon>
        <taxon>Nematoda</taxon>
        <taxon>Chromadorea</taxon>
        <taxon>Rhabditida</taxon>
        <taxon>Tylenchina</taxon>
        <taxon>Panagrolaimomorpha</taxon>
        <taxon>Panagrolaimoidea</taxon>
        <taxon>Panagrolaimidae</taxon>
        <taxon>Panagrellus</taxon>
    </lineage>
</organism>
<name>A0A7E4ZQ59_PANRE</name>
<dbReference type="InterPro" id="IPR015943">
    <property type="entry name" value="WD40/YVTN_repeat-like_dom_sf"/>
</dbReference>
<dbReference type="SUPFAM" id="SSF50978">
    <property type="entry name" value="WD40 repeat-like"/>
    <property type="match status" value="1"/>
</dbReference>
<dbReference type="InterPro" id="IPR006624">
    <property type="entry name" value="Beta-propeller_rpt_TECPR"/>
</dbReference>
<dbReference type="SUPFAM" id="SSF69322">
    <property type="entry name" value="Tricorn protease domain 2"/>
    <property type="match status" value="1"/>
</dbReference>
<dbReference type="PANTHER" id="PTHR23287">
    <property type="entry name" value="RUBY-EYE2-LIKE PROTEIN"/>
    <property type="match status" value="1"/>
</dbReference>
<dbReference type="SMART" id="SM00706">
    <property type="entry name" value="TECPR"/>
    <property type="match status" value="4"/>
</dbReference>
<sequence>MTGMVDFPTSSTKFYLDTCNGLLLEVPETFDNGRTKVQLSCISVSPNFIAMGSECGALFLYNRNLNRTVKPLRTQDNDGVTCIDLHASAESNYLAVGRKSGTVIIMCMPTEKIPKIRQSIQDEIHSKQSVTCVRWSPDGRRLYSADISGQVIAFDVDFDNNIYVCSFVADNSSPISFLECTNSVLLFSTMSEYSIFDAKTLQLKNSQNVSAFGDDDLRIIGLSLADEHPTIAFSNGSVYSIQKDDDTTERSFYRPENPIVIATEIDGISSKHAMSFPPADFLSSQFIYHPSTSSFHFWSTDKYLMASTGEDSGIAFDFCAMLSNDLLEIISVAFDPSTLESYLLSRSQKVYRLATTPVNPELLKMKPPVSEAPQAWPTYSIFNSIGNLNLGASTTTSASSLFSKITGFKELERITTNPKFTEIQSKLTESGSKLATDFMEQLKNSSFSTDYNATGKMPPPISKDVPVAASIESNGSIGSIDFQNPDTFLPPNDDPKPIEFVVKHRTKVKGNKKIRDRVYGDVRPEMGRTTEEFLKSLSRSDHRASEDFDEKILEDIIRGEYVAPDDDISGLLTDGEASGTDNEETEVQQPADIDEVNEIAGPFEQTVNNEPEAMEDSEVVLPSSLGEVDGEIASIEIEINDSDSDMLSASEPEVTFERAADEFVEQFQQHDENETASIIDDENAPSTSYEVIEAPPKPMITDPELLQPEYTKISAIANHRADTWNTLALPHRIQSFAISGTYVVIIPTKPWLRHPRYRIMDVVQNGLLGGDWTKLSYNASVIAANDRGNLLWRISKGIAYAPTFADETYPDSDEWVVQPTHGAIKEVVLTPENAWYLSDRGIAVQMKLPEMGILQHVESPSRIDTLTASDHAVWGLMTNTGTLLVRTMIDPQICPMGTDWVEEQPNGPRRLSSIALFEKTGFGIDEDGSFWFVNGVDERNPIGMGRWFQTIIPEVLSSPNVKQTAVKYWQIRVSSLGVFISIGSHLILARQPITGHAFTRVIPARLVLHDNFSVIACGSTPGELFLCQPNTEIHLFADSKRNLTSLPHFNASYSIVALSAAPQGLYVLDNCGQLSIRRGFNPDFTPLGTVWEKLSTDAMGLAHAPICSIAASTNSLWAVTSDGSLFVVTEALRLATDPHWTKIDTPQLSPNDKIDQVRTSANGKYVWVYSLTSGRAFARCHVDQSTGWKGKLWLEAPGDIKIGSLAVGENVVWALEQGSSRLWRLRNLSASNIIGIGWRKMPFILRAIAVDGVESRLWAIDSDNRVVKHEMDVYPRKAVMKHGAKAVQRPVVSSTDSWVDLT</sequence>
<keyword evidence="1" id="KW-1185">Reference proteome</keyword>
<dbReference type="Pfam" id="PF00400">
    <property type="entry name" value="WD40"/>
    <property type="match status" value="1"/>
</dbReference>
<accession>A0A7E4ZQ59</accession>
<evidence type="ECO:0000313" key="2">
    <source>
        <dbReference type="WBParaSite" id="Pan_g10791.t1"/>
    </source>
</evidence>
<proteinExistence type="predicted"/>
<dbReference type="Gene3D" id="2.130.10.10">
    <property type="entry name" value="YVTN repeat-like/Quinoprotein amine dehydrogenase"/>
    <property type="match status" value="1"/>
</dbReference>
<protein>
    <submittedName>
        <fullName evidence="2">WD_REPEATS_REGION domain-containing protein</fullName>
    </submittedName>
</protein>
<reference evidence="2" key="2">
    <citation type="submission" date="2020-10" db="UniProtKB">
        <authorList>
            <consortium name="WormBaseParasite"/>
        </authorList>
    </citation>
    <scope>IDENTIFICATION</scope>
</reference>
<dbReference type="WBParaSite" id="Pan_g10791.t1">
    <property type="protein sequence ID" value="Pan_g10791.t1"/>
    <property type="gene ID" value="Pan_g10791"/>
</dbReference>
<dbReference type="InterPro" id="IPR036322">
    <property type="entry name" value="WD40_repeat_dom_sf"/>
</dbReference>
<dbReference type="Proteomes" id="UP000492821">
    <property type="component" value="Unassembled WGS sequence"/>
</dbReference>
<dbReference type="PANTHER" id="PTHR23287:SF16">
    <property type="entry name" value="TECTONIN BETA-PROPELLER REPEAT-CONTAINING PROTEIN 2"/>
    <property type="match status" value="1"/>
</dbReference>
<dbReference type="InterPro" id="IPR001680">
    <property type="entry name" value="WD40_rpt"/>
</dbReference>